<name>A0AAE8FRP1_CLOPF</name>
<sequence>MFNCGICKNILDYNITLKSLNMKNNLSELPEGMKIGIKTEFLNIKEDNNNLVIPFSLDVVGISVNPGEDEIQENNLKTEIEKAYEENDENLAFKINVIYNLDLVLENSLNEDEKKSSELRDYAYFLLEPTLRDLVASVGGKIGLPGLTLPKKNRNIRNGNNN</sequence>
<comment type="caution">
    <text evidence="1">The sequence shown here is derived from an EMBL/GenBank/DDBJ whole genome shotgun (WGS) entry which is preliminary data.</text>
</comment>
<dbReference type="InterPro" id="IPR035958">
    <property type="entry name" value="SecB-like_sf"/>
</dbReference>
<evidence type="ECO:0000313" key="1">
    <source>
        <dbReference type="EMBL" id="RQN24201.1"/>
    </source>
</evidence>
<gene>
    <name evidence="1" type="ORF">EHZ11_09370</name>
</gene>
<accession>A0AAE8FRP1</accession>
<proteinExistence type="predicted"/>
<dbReference type="Gene3D" id="3.10.420.10">
    <property type="entry name" value="SecB-like"/>
    <property type="match status" value="1"/>
</dbReference>
<dbReference type="RefSeq" id="WP_124231010.1">
    <property type="nucleotide sequence ID" value="NZ_JASNJJ010000005.1"/>
</dbReference>
<evidence type="ECO:0000313" key="2">
    <source>
        <dbReference type="Proteomes" id="UP000273641"/>
    </source>
</evidence>
<reference evidence="1 2" key="1">
    <citation type="submission" date="2018-11" db="EMBL/GenBank/DDBJ databases">
        <title>Draft genome sequences of potential pathogenic Clostridium perfringens from environmental surface water in the North West Province, South Africa.</title>
        <authorList>
            <person name="Fourie J.C.J."/>
            <person name="Sanko T.J."/>
            <person name="Bezuidenhout C."/>
            <person name="Mienie C."/>
            <person name="Adeleke R."/>
        </authorList>
    </citation>
    <scope>NUCLEOTIDE SEQUENCE [LARGE SCALE GENOMIC DNA]</scope>
    <source>
        <strain evidence="1 2">SC4-C13</strain>
    </source>
</reference>
<dbReference type="SUPFAM" id="SSF54611">
    <property type="entry name" value="SecB-like"/>
    <property type="match status" value="1"/>
</dbReference>
<organism evidence="1 2">
    <name type="scientific">Clostridium perfringens</name>
    <dbReference type="NCBI Taxonomy" id="1502"/>
    <lineage>
        <taxon>Bacteria</taxon>
        <taxon>Bacillati</taxon>
        <taxon>Bacillota</taxon>
        <taxon>Clostridia</taxon>
        <taxon>Eubacteriales</taxon>
        <taxon>Clostridiaceae</taxon>
        <taxon>Clostridium</taxon>
    </lineage>
</organism>
<evidence type="ECO:0008006" key="3">
    <source>
        <dbReference type="Google" id="ProtNLM"/>
    </source>
</evidence>
<protein>
    <recommendedName>
        <fullName evidence="3">Preprotein translocase subunit SecB</fullName>
    </recommendedName>
</protein>
<dbReference type="Proteomes" id="UP000273641">
    <property type="component" value="Unassembled WGS sequence"/>
</dbReference>
<dbReference type="EMBL" id="RQNR01000004">
    <property type="protein sequence ID" value="RQN24201.1"/>
    <property type="molecule type" value="Genomic_DNA"/>
</dbReference>
<dbReference type="AlphaFoldDB" id="A0AAE8FRP1"/>